<dbReference type="PROSITE" id="PS51255">
    <property type="entry name" value="ADPK"/>
    <property type="match status" value="1"/>
</dbReference>
<evidence type="ECO:0008006" key="9">
    <source>
        <dbReference type="Google" id="ProtNLM"/>
    </source>
</evidence>
<keyword evidence="3" id="KW-0479">Metal-binding</keyword>
<dbReference type="RefSeq" id="WP_176636418.1">
    <property type="nucleotide sequence ID" value="NZ_JAAMFM010000038.1"/>
</dbReference>
<dbReference type="PANTHER" id="PTHR21208">
    <property type="entry name" value="ADP-DEPENDENT GLUCOKINASE"/>
    <property type="match status" value="1"/>
</dbReference>
<evidence type="ECO:0000256" key="4">
    <source>
        <dbReference type="ARBA" id="ARBA00022777"/>
    </source>
</evidence>
<keyword evidence="4" id="KW-0418">Kinase</keyword>
<dbReference type="Pfam" id="PF04587">
    <property type="entry name" value="ADP_PFK_GK"/>
    <property type="match status" value="1"/>
</dbReference>
<dbReference type="Proteomes" id="UP000543556">
    <property type="component" value="Unassembled WGS sequence"/>
</dbReference>
<proteinExistence type="predicted"/>
<protein>
    <recommendedName>
        <fullName evidence="9">ADP-dependent phosphofructokinase/glucokinase</fullName>
    </recommendedName>
</protein>
<evidence type="ECO:0000313" key="8">
    <source>
        <dbReference type="Proteomes" id="UP000543556"/>
    </source>
</evidence>
<dbReference type="InterPro" id="IPR029056">
    <property type="entry name" value="Ribokinase-like"/>
</dbReference>
<keyword evidence="6" id="KW-0324">Glycolysis</keyword>
<evidence type="ECO:0000256" key="3">
    <source>
        <dbReference type="ARBA" id="ARBA00022723"/>
    </source>
</evidence>
<dbReference type="EMBL" id="JAAMFM010000038">
    <property type="protein sequence ID" value="NVM96702.1"/>
    <property type="molecule type" value="Genomic_DNA"/>
</dbReference>
<dbReference type="SUPFAM" id="SSF53613">
    <property type="entry name" value="Ribokinase-like"/>
    <property type="match status" value="1"/>
</dbReference>
<dbReference type="AlphaFoldDB" id="A0A7Y7IJY2"/>
<keyword evidence="1" id="KW-0963">Cytoplasm</keyword>
<name>A0A7Y7IJY2_9MICC</name>
<dbReference type="GO" id="GO:0006096">
    <property type="term" value="P:glycolytic process"/>
    <property type="evidence" value="ECO:0007669"/>
    <property type="project" value="UniProtKB-KW"/>
</dbReference>
<evidence type="ECO:0000256" key="5">
    <source>
        <dbReference type="ARBA" id="ARBA00022842"/>
    </source>
</evidence>
<dbReference type="InterPro" id="IPR007666">
    <property type="entry name" value="ADP_PFK/GK"/>
</dbReference>
<dbReference type="Gene3D" id="3.40.1190.20">
    <property type="match status" value="1"/>
</dbReference>
<keyword evidence="8" id="KW-1185">Reference proteome</keyword>
<evidence type="ECO:0000313" key="7">
    <source>
        <dbReference type="EMBL" id="NVM96702.1"/>
    </source>
</evidence>
<keyword evidence="5" id="KW-0460">Magnesium</keyword>
<keyword evidence="2" id="KW-0808">Transferase</keyword>
<gene>
    <name evidence="7" type="ORF">G6034_17680</name>
</gene>
<dbReference type="GO" id="GO:0006006">
    <property type="term" value="P:glucose metabolic process"/>
    <property type="evidence" value="ECO:0007669"/>
    <property type="project" value="TreeGrafter"/>
</dbReference>
<organism evidence="7 8">
    <name type="scientific">Arthrobacter wenxiniae</name>
    <dbReference type="NCBI Taxonomy" id="2713570"/>
    <lineage>
        <taxon>Bacteria</taxon>
        <taxon>Bacillati</taxon>
        <taxon>Actinomycetota</taxon>
        <taxon>Actinomycetes</taxon>
        <taxon>Micrococcales</taxon>
        <taxon>Micrococcaceae</taxon>
        <taxon>Arthrobacter</taxon>
    </lineage>
</organism>
<accession>A0A7Y7IJY2</accession>
<dbReference type="GO" id="GO:0046872">
    <property type="term" value="F:metal ion binding"/>
    <property type="evidence" value="ECO:0007669"/>
    <property type="project" value="UniProtKB-KW"/>
</dbReference>
<dbReference type="GO" id="GO:0043843">
    <property type="term" value="F:ADP-specific glucokinase activity"/>
    <property type="evidence" value="ECO:0007669"/>
    <property type="project" value="TreeGrafter"/>
</dbReference>
<reference evidence="7 8" key="1">
    <citation type="submission" date="2020-02" db="EMBL/GenBank/DDBJ databases">
        <title>Genome sequence of strain AETb3-4.</title>
        <authorList>
            <person name="Gao J."/>
            <person name="Zhang X."/>
        </authorList>
    </citation>
    <scope>NUCLEOTIDE SEQUENCE [LARGE SCALE GENOMIC DNA]</scope>
    <source>
        <strain evidence="7 8">AETb3-4</strain>
    </source>
</reference>
<evidence type="ECO:0000256" key="1">
    <source>
        <dbReference type="ARBA" id="ARBA00022490"/>
    </source>
</evidence>
<comment type="caution">
    <text evidence="7">The sequence shown here is derived from an EMBL/GenBank/DDBJ whole genome shotgun (WGS) entry which is preliminary data.</text>
</comment>
<dbReference type="PANTHER" id="PTHR21208:SF1">
    <property type="entry name" value="ADP-DEPENDENT GLUCOKINASE"/>
    <property type="match status" value="1"/>
</dbReference>
<evidence type="ECO:0000256" key="2">
    <source>
        <dbReference type="ARBA" id="ARBA00022679"/>
    </source>
</evidence>
<evidence type="ECO:0000256" key="6">
    <source>
        <dbReference type="ARBA" id="ARBA00023152"/>
    </source>
</evidence>
<sequence length="399" mass="42914">MNNKLVLGLGGTVDYEIVWDSSVIEGLISEYRVSASELSASIPVDSERALLLTLLAFLRDGVGGERFVTSSDIVEQFASRFDRRLTLGGTCVRAALAMRALGVDSTVHLVSIDDTVRELLPAGVDYLCSASEDTTDPHLIVQYPEGERIRSGDIDLVMPHPNRVIYANDPPNRELQLSAGLGAALAEAEVFMVSGFNSIQEPDVLEQRLVSLKEHMAQLPASAVVFYEDAGFHVPEMSQQVRDSIVGAVDIYSMNEDEMQAYVGRPLDLLDVGGMCDALAELQDLIPADALVVHSKYWSLAYGADAAKHDAGLRGGITMASTRYRHGDGFTAADYESVAELSPNALGAEFAESINTKLGDSVHCLPGITIDVEHPTTIGLGDTFVGGFVAALHRHSIAH</sequence>